<dbReference type="Gene3D" id="1.10.357.10">
    <property type="entry name" value="Tetracycline Repressor, domain 2"/>
    <property type="match status" value="1"/>
</dbReference>
<keyword evidence="3" id="KW-1185">Reference proteome</keyword>
<dbReference type="KEGG" id="acab:QRX50_35390"/>
<feature type="compositionally biased region" description="Basic and acidic residues" evidence="1">
    <location>
        <begin position="60"/>
        <end position="70"/>
    </location>
</feature>
<sequence length="90" mass="9848">MAQIAERAGLNRATFFRHFADSARSSLVERTSSPSCSPTRSAPHGGSRCAHLSSVRLTRGGREDDSDQRPRALQRRRIADANMTCWSGGC</sequence>
<gene>
    <name evidence="2" type="ORF">QRX50_35390</name>
</gene>
<reference evidence="2 3" key="1">
    <citation type="submission" date="2023-06" db="EMBL/GenBank/DDBJ databases">
        <authorList>
            <person name="Oyuntsetseg B."/>
            <person name="Kim S.B."/>
        </authorList>
    </citation>
    <scope>NUCLEOTIDE SEQUENCE [LARGE SCALE GENOMIC DNA]</scope>
    <source>
        <strain evidence="2 3">2-15</strain>
    </source>
</reference>
<proteinExistence type="predicted"/>
<accession>A0A9Y2ICY6</accession>
<feature type="compositionally biased region" description="Low complexity" evidence="1">
    <location>
        <begin position="30"/>
        <end position="41"/>
    </location>
</feature>
<dbReference type="Proteomes" id="UP001236014">
    <property type="component" value="Chromosome"/>
</dbReference>
<evidence type="ECO:0000256" key="1">
    <source>
        <dbReference type="SAM" id="MobiDB-lite"/>
    </source>
</evidence>
<organism evidence="2 3">
    <name type="scientific">Amycolatopsis carbonis</name>
    <dbReference type="NCBI Taxonomy" id="715471"/>
    <lineage>
        <taxon>Bacteria</taxon>
        <taxon>Bacillati</taxon>
        <taxon>Actinomycetota</taxon>
        <taxon>Actinomycetes</taxon>
        <taxon>Pseudonocardiales</taxon>
        <taxon>Pseudonocardiaceae</taxon>
        <taxon>Amycolatopsis</taxon>
    </lineage>
</organism>
<name>A0A9Y2ICY6_9PSEU</name>
<protein>
    <submittedName>
        <fullName evidence="2">TetR family transcriptional regulator</fullName>
    </submittedName>
</protein>
<evidence type="ECO:0000313" key="3">
    <source>
        <dbReference type="Proteomes" id="UP001236014"/>
    </source>
</evidence>
<dbReference type="AlphaFoldDB" id="A0A9Y2ICY6"/>
<feature type="region of interest" description="Disordered" evidence="1">
    <location>
        <begin position="26"/>
        <end position="75"/>
    </location>
</feature>
<dbReference type="EMBL" id="CP127294">
    <property type="protein sequence ID" value="WIX76701.1"/>
    <property type="molecule type" value="Genomic_DNA"/>
</dbReference>
<evidence type="ECO:0000313" key="2">
    <source>
        <dbReference type="EMBL" id="WIX76701.1"/>
    </source>
</evidence>
<dbReference type="RefSeq" id="WP_285967449.1">
    <property type="nucleotide sequence ID" value="NZ_CP127294.1"/>
</dbReference>